<evidence type="ECO:0000313" key="7">
    <source>
        <dbReference type="EMBL" id="COX64173.1"/>
    </source>
</evidence>
<dbReference type="Proteomes" id="UP000046947">
    <property type="component" value="Unassembled WGS sequence"/>
</dbReference>
<evidence type="ECO:0000313" key="4">
    <source>
        <dbReference type="EMBL" id="CNU39391.1"/>
    </source>
</evidence>
<dbReference type="EMBL" id="CNGE01000457">
    <property type="protein sequence ID" value="CKS79215.1"/>
    <property type="molecule type" value="Genomic_DNA"/>
</dbReference>
<reference evidence="8 9" key="1">
    <citation type="submission" date="2015-03" db="EMBL/GenBank/DDBJ databases">
        <authorList>
            <consortium name="Pathogen Informatics"/>
        </authorList>
    </citation>
    <scope>NUCLEOTIDE SEQUENCE [LARGE SCALE GENOMIC DNA]</scope>
    <source>
        <strain evidence="3 14">Bir 172</strain>
        <strain evidence="4 9">D00501624</strain>
        <strain evidence="1 12">G09901357</strain>
        <strain evidence="2 11">H09601792</strain>
        <strain evidence="8">K00500041</strain>
        <strain evidence="7 10">M09401471</strain>
        <strain evidence="6 13">P00601463</strain>
    </source>
</reference>
<accession>A0A0U0RPE3</accession>
<dbReference type="Proteomes" id="UP000048600">
    <property type="component" value="Unassembled WGS sequence"/>
</dbReference>
<dbReference type="Proteomes" id="UP000048948">
    <property type="component" value="Unassembled WGS sequence"/>
</dbReference>
<protein>
    <submittedName>
        <fullName evidence="5">Uncharacterized protein</fullName>
    </submittedName>
</protein>
<dbReference type="EMBL" id="CSAE01000087">
    <property type="protein sequence ID" value="COV32305.1"/>
    <property type="molecule type" value="Genomic_DNA"/>
</dbReference>
<evidence type="ECO:0000313" key="2">
    <source>
        <dbReference type="EMBL" id="CFE46678.1"/>
    </source>
</evidence>
<dbReference type="Proteomes" id="UP000048289">
    <property type="component" value="Unassembled WGS sequence"/>
</dbReference>
<dbReference type="EMBL" id="CFOH01000029">
    <property type="protein sequence ID" value="CFE46678.1"/>
    <property type="molecule type" value="Genomic_DNA"/>
</dbReference>
<evidence type="ECO:0000313" key="10">
    <source>
        <dbReference type="Proteomes" id="UP000044938"/>
    </source>
</evidence>
<proteinExistence type="predicted"/>
<evidence type="ECO:0000313" key="8">
    <source>
        <dbReference type="Proteomes" id="UP000038802"/>
    </source>
</evidence>
<name>A0A0U0RPE3_MYCTX</name>
<dbReference type="Proteomes" id="UP000038802">
    <property type="component" value="Unassembled WGS sequence"/>
</dbReference>
<dbReference type="EMBL" id="CQQC01000125">
    <property type="protein sequence ID" value="CNU39391.1"/>
    <property type="molecule type" value="Genomic_DNA"/>
</dbReference>
<dbReference type="Proteomes" id="UP000044938">
    <property type="component" value="Unassembled WGS sequence"/>
</dbReference>
<evidence type="ECO:0000313" key="1">
    <source>
        <dbReference type="EMBL" id="CFE36475.1"/>
    </source>
</evidence>
<evidence type="ECO:0000313" key="13">
    <source>
        <dbReference type="Proteomes" id="UP000048600"/>
    </source>
</evidence>
<sequence>MTLPDKRQRLRGIQPLTPGGEVGSGVRVVDGMVQAHINAAEGLGQIVETGQIDLGEVVDRDAGQASHRPQGRGPGSFTAPGLELFPVAHTLVGQLFCHVLLGQPVRLFDLDVVVSRNAGEGHPVVAGDREGHHFAIGTDVHKYQRVRVVAAVVGIARV</sequence>
<dbReference type="EMBL" id="CFOE01000038">
    <property type="protein sequence ID" value="CFE36475.1"/>
    <property type="molecule type" value="Genomic_DNA"/>
</dbReference>
<evidence type="ECO:0000313" key="5">
    <source>
        <dbReference type="EMBL" id="COV32305.1"/>
    </source>
</evidence>
<dbReference type="AlphaFoldDB" id="A0A0U0RPE3"/>
<organism evidence="5 8">
    <name type="scientific">Mycobacterium tuberculosis</name>
    <dbReference type="NCBI Taxonomy" id="1773"/>
    <lineage>
        <taxon>Bacteria</taxon>
        <taxon>Bacillati</taxon>
        <taxon>Actinomycetota</taxon>
        <taxon>Actinomycetes</taxon>
        <taxon>Mycobacteriales</taxon>
        <taxon>Mycobacteriaceae</taxon>
        <taxon>Mycobacterium</taxon>
        <taxon>Mycobacterium tuberculosis complex</taxon>
    </lineage>
</organism>
<evidence type="ECO:0000313" key="3">
    <source>
        <dbReference type="EMBL" id="CKS79215.1"/>
    </source>
</evidence>
<dbReference type="Proteomes" id="UP000039217">
    <property type="component" value="Unassembled WGS sequence"/>
</dbReference>
<evidence type="ECO:0000313" key="11">
    <source>
        <dbReference type="Proteomes" id="UP000046947"/>
    </source>
</evidence>
<evidence type="ECO:0000313" key="12">
    <source>
        <dbReference type="Proteomes" id="UP000048289"/>
    </source>
</evidence>
<gene>
    <name evidence="4" type="ORF">ERS007661_00596</name>
    <name evidence="1" type="ORF">ERS007681_00532</name>
    <name evidence="2" type="ORF">ERS007688_00333</name>
    <name evidence="5" type="ORF">ERS007703_01134</name>
    <name evidence="7" type="ORF">ERS007720_04752</name>
    <name evidence="6" type="ORF">ERS007741_01833</name>
    <name evidence="3" type="ORF">ERS027646_02465</name>
</gene>
<reference evidence="5" key="2">
    <citation type="submission" date="2015-03" db="EMBL/GenBank/DDBJ databases">
        <authorList>
            <person name="Murphy D."/>
        </authorList>
    </citation>
    <scope>NUCLEOTIDE SEQUENCE [LARGE SCALE GENOMIC DNA]</scope>
    <source>
        <strain evidence="5">K00500041</strain>
    </source>
</reference>
<evidence type="ECO:0000313" key="9">
    <source>
        <dbReference type="Proteomes" id="UP000039217"/>
    </source>
</evidence>
<evidence type="ECO:0000313" key="14">
    <source>
        <dbReference type="Proteomes" id="UP000048948"/>
    </source>
</evidence>
<dbReference type="EMBL" id="CSAJ01001134">
    <property type="protein sequence ID" value="COX64173.1"/>
    <property type="molecule type" value="Genomic_DNA"/>
</dbReference>
<evidence type="ECO:0000313" key="6">
    <source>
        <dbReference type="EMBL" id="COW21240.1"/>
    </source>
</evidence>
<dbReference type="EMBL" id="CHKL01000177">
    <property type="protein sequence ID" value="COW21240.1"/>
    <property type="molecule type" value="Genomic_DNA"/>
</dbReference>